<evidence type="ECO:0000313" key="2">
    <source>
        <dbReference type="Proteomes" id="UP000288805"/>
    </source>
</evidence>
<gene>
    <name evidence="1" type="ORF">CK203_091519</name>
</gene>
<evidence type="ECO:0000313" key="1">
    <source>
        <dbReference type="EMBL" id="RVW23565.1"/>
    </source>
</evidence>
<proteinExistence type="predicted"/>
<dbReference type="AlphaFoldDB" id="A0A438CK58"/>
<comment type="caution">
    <text evidence="1">The sequence shown here is derived from an EMBL/GenBank/DDBJ whole genome shotgun (WGS) entry which is preliminary data.</text>
</comment>
<organism evidence="1 2">
    <name type="scientific">Vitis vinifera</name>
    <name type="common">Grape</name>
    <dbReference type="NCBI Taxonomy" id="29760"/>
    <lineage>
        <taxon>Eukaryota</taxon>
        <taxon>Viridiplantae</taxon>
        <taxon>Streptophyta</taxon>
        <taxon>Embryophyta</taxon>
        <taxon>Tracheophyta</taxon>
        <taxon>Spermatophyta</taxon>
        <taxon>Magnoliopsida</taxon>
        <taxon>eudicotyledons</taxon>
        <taxon>Gunneridae</taxon>
        <taxon>Pentapetalae</taxon>
        <taxon>rosids</taxon>
        <taxon>Vitales</taxon>
        <taxon>Vitaceae</taxon>
        <taxon>Viteae</taxon>
        <taxon>Vitis</taxon>
    </lineage>
</organism>
<reference evidence="1 2" key="1">
    <citation type="journal article" date="2018" name="PLoS Genet.">
        <title>Population sequencing reveals clonal diversity and ancestral inbreeding in the grapevine cultivar Chardonnay.</title>
        <authorList>
            <person name="Roach M.J."/>
            <person name="Johnson D.L."/>
            <person name="Bohlmann J."/>
            <person name="van Vuuren H.J."/>
            <person name="Jones S.J."/>
            <person name="Pretorius I.S."/>
            <person name="Schmidt S.A."/>
            <person name="Borneman A.R."/>
        </authorList>
    </citation>
    <scope>NUCLEOTIDE SEQUENCE [LARGE SCALE GENOMIC DNA]</scope>
    <source>
        <strain evidence="2">cv. Chardonnay</strain>
        <tissue evidence="1">Leaf</tissue>
    </source>
</reference>
<sequence>MEEDGEGFWNFVLGVIVMISKERDGKFSGTYLYCSCSGIQGGQISLRGGKLPVNQVWNSEAPLRVCFFRWEAAWKKILSI</sequence>
<dbReference type="EMBL" id="QGNW01002192">
    <property type="protein sequence ID" value="RVW23565.1"/>
    <property type="molecule type" value="Genomic_DNA"/>
</dbReference>
<name>A0A438CK58_VITVI</name>
<accession>A0A438CK58</accession>
<protein>
    <recommendedName>
        <fullName evidence="3">Reverse transcriptase zinc-binding domain-containing protein</fullName>
    </recommendedName>
</protein>
<dbReference type="Proteomes" id="UP000288805">
    <property type="component" value="Unassembled WGS sequence"/>
</dbReference>
<evidence type="ECO:0008006" key="3">
    <source>
        <dbReference type="Google" id="ProtNLM"/>
    </source>
</evidence>